<evidence type="ECO:0000256" key="1">
    <source>
        <dbReference type="SAM" id="MobiDB-lite"/>
    </source>
</evidence>
<organism evidence="2 3">
    <name type="scientific">Liparis tanakae</name>
    <name type="common">Tanaka's snailfish</name>
    <dbReference type="NCBI Taxonomy" id="230148"/>
    <lineage>
        <taxon>Eukaryota</taxon>
        <taxon>Metazoa</taxon>
        <taxon>Chordata</taxon>
        <taxon>Craniata</taxon>
        <taxon>Vertebrata</taxon>
        <taxon>Euteleostomi</taxon>
        <taxon>Actinopterygii</taxon>
        <taxon>Neopterygii</taxon>
        <taxon>Teleostei</taxon>
        <taxon>Neoteleostei</taxon>
        <taxon>Acanthomorphata</taxon>
        <taxon>Eupercaria</taxon>
        <taxon>Perciformes</taxon>
        <taxon>Cottioidei</taxon>
        <taxon>Cottales</taxon>
        <taxon>Liparidae</taxon>
        <taxon>Liparis</taxon>
    </lineage>
</organism>
<keyword evidence="3" id="KW-1185">Reference proteome</keyword>
<accession>A0A4Z2GIH4</accession>
<reference evidence="2 3" key="1">
    <citation type="submission" date="2019-03" db="EMBL/GenBank/DDBJ databases">
        <title>First draft genome of Liparis tanakae, snailfish: a comprehensive survey of snailfish specific genes.</title>
        <authorList>
            <person name="Kim W."/>
            <person name="Song I."/>
            <person name="Jeong J.-H."/>
            <person name="Kim D."/>
            <person name="Kim S."/>
            <person name="Ryu S."/>
            <person name="Song J.Y."/>
            <person name="Lee S.K."/>
        </authorList>
    </citation>
    <scope>NUCLEOTIDE SEQUENCE [LARGE SCALE GENOMIC DNA]</scope>
    <source>
        <tissue evidence="2">Muscle</tissue>
    </source>
</reference>
<dbReference type="EMBL" id="SRLO01000520">
    <property type="protein sequence ID" value="TNN53276.1"/>
    <property type="molecule type" value="Genomic_DNA"/>
</dbReference>
<protein>
    <submittedName>
        <fullName evidence="2">Uncharacterized protein</fullName>
    </submittedName>
</protein>
<gene>
    <name evidence="2" type="ORF">EYF80_036510</name>
</gene>
<proteinExistence type="predicted"/>
<evidence type="ECO:0000313" key="2">
    <source>
        <dbReference type="EMBL" id="TNN53276.1"/>
    </source>
</evidence>
<sequence length="143" mass="15904">MPSADVSTKNRLRLNGPGDSRFGVSAYPPAGQSVHTLTPLKRREQQEEEEATEKRTGLVGGLLLLGLDPHMSDRSAKDFSTELRSDKAWSFSMMSCWMLVVVLAYSEFLDTPPSTGEDTSLCCFQEPAERRERKGNITSYKAD</sequence>
<feature type="region of interest" description="Disordered" evidence="1">
    <location>
        <begin position="1"/>
        <end position="55"/>
    </location>
</feature>
<dbReference type="Proteomes" id="UP000314294">
    <property type="component" value="Unassembled WGS sequence"/>
</dbReference>
<comment type="caution">
    <text evidence="2">The sequence shown here is derived from an EMBL/GenBank/DDBJ whole genome shotgun (WGS) entry which is preliminary data.</text>
</comment>
<name>A0A4Z2GIH4_9TELE</name>
<dbReference type="AlphaFoldDB" id="A0A4Z2GIH4"/>
<evidence type="ECO:0000313" key="3">
    <source>
        <dbReference type="Proteomes" id="UP000314294"/>
    </source>
</evidence>